<dbReference type="STRING" id="1073327.SAMN04488108_3444"/>
<dbReference type="EMBL" id="FRXN01000005">
    <property type="protein sequence ID" value="SHO64428.1"/>
    <property type="molecule type" value="Genomic_DNA"/>
</dbReference>
<evidence type="ECO:0000313" key="2">
    <source>
        <dbReference type="EMBL" id="SHO64428.1"/>
    </source>
</evidence>
<dbReference type="AlphaFoldDB" id="A0A1M7ZHR5"/>
<keyword evidence="3" id="KW-1185">Reference proteome</keyword>
<feature type="transmembrane region" description="Helical" evidence="1">
    <location>
        <begin position="85"/>
        <end position="109"/>
    </location>
</feature>
<protein>
    <submittedName>
        <fullName evidence="2">Uncharacterized protein</fullName>
    </submittedName>
</protein>
<dbReference type="OrthoDB" id="840364at2"/>
<proteinExistence type="predicted"/>
<gene>
    <name evidence="2" type="ORF">SAMN04488108_3444</name>
</gene>
<feature type="transmembrane region" description="Helical" evidence="1">
    <location>
        <begin position="6"/>
        <end position="37"/>
    </location>
</feature>
<dbReference type="RefSeq" id="WP_073573045.1">
    <property type="nucleotide sequence ID" value="NZ_FRXN01000005.1"/>
</dbReference>
<keyword evidence="1" id="KW-0812">Transmembrane</keyword>
<sequence>MKFFGILVVTILVVVFVNPFLPYWAVMVILFVIAALLKPGNSAAFWGGGFGMALSWIGLSLYLTINSGSDLPDRMAQIIGAPSGTVLMAVTGVIGFFLGGFSSLSGNLFRNLIKRRPTNIYRG</sequence>
<dbReference type="Proteomes" id="UP000184609">
    <property type="component" value="Unassembled WGS sequence"/>
</dbReference>
<keyword evidence="1" id="KW-1133">Transmembrane helix</keyword>
<reference evidence="3" key="1">
    <citation type="submission" date="2016-12" db="EMBL/GenBank/DDBJ databases">
        <authorList>
            <person name="Varghese N."/>
            <person name="Submissions S."/>
        </authorList>
    </citation>
    <scope>NUCLEOTIDE SEQUENCE [LARGE SCALE GENOMIC DNA]</scope>
    <source>
        <strain evidence="3">DSM 25035</strain>
    </source>
</reference>
<organism evidence="2 3">
    <name type="scientific">Algoriphagus zhangzhouensis</name>
    <dbReference type="NCBI Taxonomy" id="1073327"/>
    <lineage>
        <taxon>Bacteria</taxon>
        <taxon>Pseudomonadati</taxon>
        <taxon>Bacteroidota</taxon>
        <taxon>Cytophagia</taxon>
        <taxon>Cytophagales</taxon>
        <taxon>Cyclobacteriaceae</taxon>
        <taxon>Algoriphagus</taxon>
    </lineage>
</organism>
<keyword evidence="1" id="KW-0472">Membrane</keyword>
<evidence type="ECO:0000256" key="1">
    <source>
        <dbReference type="SAM" id="Phobius"/>
    </source>
</evidence>
<feature type="transmembrane region" description="Helical" evidence="1">
    <location>
        <begin position="44"/>
        <end position="65"/>
    </location>
</feature>
<accession>A0A1M7ZHR5</accession>
<name>A0A1M7ZHR5_9BACT</name>
<evidence type="ECO:0000313" key="3">
    <source>
        <dbReference type="Proteomes" id="UP000184609"/>
    </source>
</evidence>